<organism evidence="3 4">
    <name type="scientific">Achaetomium macrosporum</name>
    <dbReference type="NCBI Taxonomy" id="79813"/>
    <lineage>
        <taxon>Eukaryota</taxon>
        <taxon>Fungi</taxon>
        <taxon>Dikarya</taxon>
        <taxon>Ascomycota</taxon>
        <taxon>Pezizomycotina</taxon>
        <taxon>Sordariomycetes</taxon>
        <taxon>Sordariomycetidae</taxon>
        <taxon>Sordariales</taxon>
        <taxon>Chaetomiaceae</taxon>
        <taxon>Achaetomium</taxon>
    </lineage>
</organism>
<proteinExistence type="predicted"/>
<evidence type="ECO:0000256" key="2">
    <source>
        <dbReference type="SAM" id="Phobius"/>
    </source>
</evidence>
<name>A0AAN7CAA0_9PEZI</name>
<evidence type="ECO:0008006" key="5">
    <source>
        <dbReference type="Google" id="ProtNLM"/>
    </source>
</evidence>
<keyword evidence="2" id="KW-0812">Transmembrane</keyword>
<dbReference type="Proteomes" id="UP001303760">
    <property type="component" value="Unassembled WGS sequence"/>
</dbReference>
<dbReference type="EMBL" id="MU860145">
    <property type="protein sequence ID" value="KAK4237293.1"/>
    <property type="molecule type" value="Genomic_DNA"/>
</dbReference>
<comment type="caution">
    <text evidence="3">The sequence shown here is derived from an EMBL/GenBank/DDBJ whole genome shotgun (WGS) entry which is preliminary data.</text>
</comment>
<keyword evidence="4" id="KW-1185">Reference proteome</keyword>
<evidence type="ECO:0000313" key="3">
    <source>
        <dbReference type="EMBL" id="KAK4237293.1"/>
    </source>
</evidence>
<protein>
    <recommendedName>
        <fullName evidence="5">CUE domain-containing protein</fullName>
    </recommendedName>
</protein>
<keyword evidence="2" id="KW-0472">Membrane</keyword>
<evidence type="ECO:0000313" key="4">
    <source>
        <dbReference type="Proteomes" id="UP001303760"/>
    </source>
</evidence>
<accession>A0AAN7CAA0</accession>
<dbReference type="AlphaFoldDB" id="A0AAN7CAA0"/>
<feature type="compositionally biased region" description="Basic and acidic residues" evidence="1">
    <location>
        <begin position="160"/>
        <end position="172"/>
    </location>
</feature>
<reference evidence="3" key="1">
    <citation type="journal article" date="2023" name="Mol. Phylogenet. Evol.">
        <title>Genome-scale phylogeny and comparative genomics of the fungal order Sordariales.</title>
        <authorList>
            <person name="Hensen N."/>
            <person name="Bonometti L."/>
            <person name="Westerberg I."/>
            <person name="Brannstrom I.O."/>
            <person name="Guillou S."/>
            <person name="Cros-Aarteil S."/>
            <person name="Calhoun S."/>
            <person name="Haridas S."/>
            <person name="Kuo A."/>
            <person name="Mondo S."/>
            <person name="Pangilinan J."/>
            <person name="Riley R."/>
            <person name="LaButti K."/>
            <person name="Andreopoulos B."/>
            <person name="Lipzen A."/>
            <person name="Chen C."/>
            <person name="Yan M."/>
            <person name="Daum C."/>
            <person name="Ng V."/>
            <person name="Clum A."/>
            <person name="Steindorff A."/>
            <person name="Ohm R.A."/>
            <person name="Martin F."/>
            <person name="Silar P."/>
            <person name="Natvig D.O."/>
            <person name="Lalanne C."/>
            <person name="Gautier V."/>
            <person name="Ament-Velasquez S.L."/>
            <person name="Kruys A."/>
            <person name="Hutchinson M.I."/>
            <person name="Powell A.J."/>
            <person name="Barry K."/>
            <person name="Miller A.N."/>
            <person name="Grigoriev I.V."/>
            <person name="Debuchy R."/>
            <person name="Gladieux P."/>
            <person name="Hiltunen Thoren M."/>
            <person name="Johannesson H."/>
        </authorList>
    </citation>
    <scope>NUCLEOTIDE SEQUENCE</scope>
    <source>
        <strain evidence="3">CBS 532.94</strain>
    </source>
</reference>
<evidence type="ECO:0000256" key="1">
    <source>
        <dbReference type="SAM" id="MobiDB-lite"/>
    </source>
</evidence>
<keyword evidence="2" id="KW-1133">Transmembrane helix</keyword>
<feature type="compositionally biased region" description="Low complexity" evidence="1">
    <location>
        <begin position="107"/>
        <end position="120"/>
    </location>
</feature>
<dbReference type="Gene3D" id="1.10.8.10">
    <property type="entry name" value="DNA helicase RuvA subunit, C-terminal domain"/>
    <property type="match status" value="1"/>
</dbReference>
<gene>
    <name evidence="3" type="ORF">C8A03DRAFT_16151</name>
</gene>
<reference evidence="3" key="2">
    <citation type="submission" date="2023-05" db="EMBL/GenBank/DDBJ databases">
        <authorList>
            <consortium name="Lawrence Berkeley National Laboratory"/>
            <person name="Steindorff A."/>
            <person name="Hensen N."/>
            <person name="Bonometti L."/>
            <person name="Westerberg I."/>
            <person name="Brannstrom I.O."/>
            <person name="Guillou S."/>
            <person name="Cros-Aarteil S."/>
            <person name="Calhoun S."/>
            <person name="Haridas S."/>
            <person name="Kuo A."/>
            <person name="Mondo S."/>
            <person name="Pangilinan J."/>
            <person name="Riley R."/>
            <person name="Labutti K."/>
            <person name="Andreopoulos B."/>
            <person name="Lipzen A."/>
            <person name="Chen C."/>
            <person name="Yanf M."/>
            <person name="Daum C."/>
            <person name="Ng V."/>
            <person name="Clum A."/>
            <person name="Ohm R."/>
            <person name="Martin F."/>
            <person name="Silar P."/>
            <person name="Natvig D."/>
            <person name="Lalanne C."/>
            <person name="Gautier V."/>
            <person name="Ament-Velasquez S.L."/>
            <person name="Kruys A."/>
            <person name="Hutchinson M.I."/>
            <person name="Powell A.J."/>
            <person name="Barry K."/>
            <person name="Miller A.N."/>
            <person name="Grigoriev I.V."/>
            <person name="Debuchy R."/>
            <person name="Gladieux P."/>
            <person name="Thoren M.H."/>
            <person name="Johannesson H."/>
        </authorList>
    </citation>
    <scope>NUCLEOTIDE SEQUENCE</scope>
    <source>
        <strain evidence="3">CBS 532.94</strain>
    </source>
</reference>
<feature type="region of interest" description="Disordered" evidence="1">
    <location>
        <begin position="143"/>
        <end position="172"/>
    </location>
</feature>
<feature type="region of interest" description="Disordered" evidence="1">
    <location>
        <begin position="97"/>
        <end position="129"/>
    </location>
</feature>
<feature type="transmembrane region" description="Helical" evidence="2">
    <location>
        <begin position="12"/>
        <end position="31"/>
    </location>
</feature>
<sequence>MATDDEQQINLPSLFLIVVLSGLIIRYLFFAPPAGRSSQPREEPAAVMRQREAAAERIMQMFPYVDRRTALWNLHRTGGNLQATSERVLVGLLETPPLTFQPPVPPGANSNNNNNNNDPPTQAKPAAASAHPDLITRYNLQDKLNTPANEPENGKGWSSKPEERQSLLQRRRDQMILEARRKMEAKIAAEKAKAAGGN</sequence>